<dbReference type="SUPFAM" id="SSF90123">
    <property type="entry name" value="ABC transporter transmembrane region"/>
    <property type="match status" value="2"/>
</dbReference>
<dbReference type="CDD" id="cd18578">
    <property type="entry name" value="ABC_6TM_Pgp_ABCB1_D2_like"/>
    <property type="match status" value="1"/>
</dbReference>
<evidence type="ECO:0000256" key="7">
    <source>
        <dbReference type="ARBA" id="ARBA00022741"/>
    </source>
</evidence>
<dbReference type="Pfam" id="PF00664">
    <property type="entry name" value="ABC_membrane"/>
    <property type="match status" value="2"/>
</dbReference>
<keyword evidence="6" id="KW-0677">Repeat</keyword>
<dbReference type="GO" id="GO:0016887">
    <property type="term" value="F:ATP hydrolysis activity"/>
    <property type="evidence" value="ECO:0007669"/>
    <property type="project" value="InterPro"/>
</dbReference>
<feature type="transmembrane region" description="Helical" evidence="12">
    <location>
        <begin position="951"/>
        <end position="973"/>
    </location>
</feature>
<dbReference type="GO" id="GO:0090374">
    <property type="term" value="P:oligopeptide export from mitochondrion"/>
    <property type="evidence" value="ECO:0007669"/>
    <property type="project" value="TreeGrafter"/>
</dbReference>
<feature type="compositionally biased region" description="Basic and acidic residues" evidence="11">
    <location>
        <begin position="37"/>
        <end position="49"/>
    </location>
</feature>
<dbReference type="STRING" id="576137.A0A1L7XU31"/>
<evidence type="ECO:0000256" key="4">
    <source>
        <dbReference type="ARBA" id="ARBA00022475"/>
    </source>
</evidence>
<feature type="domain" description="ABC transmembrane type-1" evidence="14">
    <location>
        <begin position="724"/>
        <end position="1012"/>
    </location>
</feature>
<organism evidence="15 16">
    <name type="scientific">Phialocephala subalpina</name>
    <dbReference type="NCBI Taxonomy" id="576137"/>
    <lineage>
        <taxon>Eukaryota</taxon>
        <taxon>Fungi</taxon>
        <taxon>Dikarya</taxon>
        <taxon>Ascomycota</taxon>
        <taxon>Pezizomycotina</taxon>
        <taxon>Leotiomycetes</taxon>
        <taxon>Helotiales</taxon>
        <taxon>Mollisiaceae</taxon>
        <taxon>Phialocephala</taxon>
        <taxon>Phialocephala fortinii species complex</taxon>
    </lineage>
</organism>
<dbReference type="Pfam" id="PF00005">
    <property type="entry name" value="ABC_tran"/>
    <property type="match status" value="2"/>
</dbReference>
<keyword evidence="5 12" id="KW-0812">Transmembrane</keyword>
<dbReference type="CDD" id="cd03249">
    <property type="entry name" value="ABC_MTABC3_MDL1_MDL2"/>
    <property type="match status" value="2"/>
</dbReference>
<evidence type="ECO:0000256" key="11">
    <source>
        <dbReference type="SAM" id="MobiDB-lite"/>
    </source>
</evidence>
<dbReference type="FunFam" id="3.40.50.300:FF:000251">
    <property type="entry name" value="ABC transporter B family member 19"/>
    <property type="match status" value="1"/>
</dbReference>
<feature type="region of interest" description="Disordered" evidence="11">
    <location>
        <begin position="1"/>
        <end position="49"/>
    </location>
</feature>
<dbReference type="PROSITE" id="PS50893">
    <property type="entry name" value="ABC_TRANSPORTER_2"/>
    <property type="match status" value="2"/>
</dbReference>
<evidence type="ECO:0000256" key="6">
    <source>
        <dbReference type="ARBA" id="ARBA00022737"/>
    </source>
</evidence>
<evidence type="ECO:0000259" key="14">
    <source>
        <dbReference type="PROSITE" id="PS50929"/>
    </source>
</evidence>
<feature type="domain" description="ABC transporter" evidence="13">
    <location>
        <begin position="396"/>
        <end position="641"/>
    </location>
</feature>
<feature type="transmembrane region" description="Helical" evidence="12">
    <location>
        <begin position="331"/>
        <end position="350"/>
    </location>
</feature>
<dbReference type="InterPro" id="IPR036640">
    <property type="entry name" value="ABC1_TM_sf"/>
</dbReference>
<evidence type="ECO:0000256" key="2">
    <source>
        <dbReference type="ARBA" id="ARBA00007577"/>
    </source>
</evidence>
<dbReference type="FunFam" id="1.20.1560.10:FF:000009">
    <property type="entry name" value="ABC transporter B family member 1"/>
    <property type="match status" value="1"/>
</dbReference>
<dbReference type="PANTHER" id="PTHR43394:SF11">
    <property type="entry name" value="ATP-BINDING CASSETTE TRANSPORTER"/>
    <property type="match status" value="1"/>
</dbReference>
<dbReference type="Gene3D" id="3.40.50.300">
    <property type="entry name" value="P-loop containing nucleotide triphosphate hydrolases"/>
    <property type="match status" value="2"/>
</dbReference>
<keyword evidence="7" id="KW-0547">Nucleotide-binding</keyword>
<name>A0A1L7XU31_9HELO</name>
<dbReference type="InterPro" id="IPR017871">
    <property type="entry name" value="ABC_transporter-like_CS"/>
</dbReference>
<dbReference type="GO" id="GO:0005743">
    <property type="term" value="C:mitochondrial inner membrane"/>
    <property type="evidence" value="ECO:0007669"/>
    <property type="project" value="TreeGrafter"/>
</dbReference>
<evidence type="ECO:0000256" key="10">
    <source>
        <dbReference type="ARBA" id="ARBA00023136"/>
    </source>
</evidence>
<dbReference type="GO" id="GO:0005524">
    <property type="term" value="F:ATP binding"/>
    <property type="evidence" value="ECO:0007669"/>
    <property type="project" value="UniProtKB-KW"/>
</dbReference>
<evidence type="ECO:0000256" key="5">
    <source>
        <dbReference type="ARBA" id="ARBA00022692"/>
    </source>
</evidence>
<feature type="transmembrane region" description="Helical" evidence="12">
    <location>
        <begin position="298"/>
        <end position="319"/>
    </location>
</feature>
<evidence type="ECO:0000256" key="1">
    <source>
        <dbReference type="ARBA" id="ARBA00004651"/>
    </source>
</evidence>
<dbReference type="SMART" id="SM00382">
    <property type="entry name" value="AAA"/>
    <property type="match status" value="2"/>
</dbReference>
<feature type="domain" description="ABC transporter" evidence="13">
    <location>
        <begin position="1047"/>
        <end position="1287"/>
    </location>
</feature>
<dbReference type="Gene3D" id="1.20.1560.10">
    <property type="entry name" value="ABC transporter type 1, transmembrane domain"/>
    <property type="match status" value="1"/>
</dbReference>
<dbReference type="PANTHER" id="PTHR43394">
    <property type="entry name" value="ATP-DEPENDENT PERMEASE MDL1, MITOCHONDRIAL"/>
    <property type="match status" value="1"/>
</dbReference>
<keyword evidence="4" id="KW-1003">Cell membrane</keyword>
<dbReference type="EMBL" id="FJOG01000056">
    <property type="protein sequence ID" value="CZR68534.1"/>
    <property type="molecule type" value="Genomic_DNA"/>
</dbReference>
<comment type="similarity">
    <text evidence="2">Belongs to the ABC transporter superfamily. ABCB family. Multidrug resistance exporter (TC 3.A.1.201) subfamily.</text>
</comment>
<dbReference type="GO" id="GO:0005886">
    <property type="term" value="C:plasma membrane"/>
    <property type="evidence" value="ECO:0007669"/>
    <property type="project" value="UniProtKB-SubCell"/>
</dbReference>
<dbReference type="CDD" id="cd18577">
    <property type="entry name" value="ABC_6TM_Pgp_ABCB1_D1_like"/>
    <property type="match status" value="1"/>
</dbReference>
<dbReference type="PROSITE" id="PS00211">
    <property type="entry name" value="ABC_TRANSPORTER_1"/>
    <property type="match status" value="2"/>
</dbReference>
<sequence>MASEKENASKEETSINIRDGANHKATSSNGEVTLTPENEKASNPRFTEQEQRILDRQIDTPLVKISYFMLYRYATKVDLIIITISTICAIAAGSVFPLMTASIPNTSSKAPTSNSDTHLALYFVYLAVGNFVTIYIATVGFIYAGEHMTQKLREKYLAAILRQNIAYFDKLGAGEITTRITSDMADIQGGISEKVGLTLTGVSTFVGAIIVGFVKDWKLTLILFSVIFAMVFCMGGFARLIVRFMTESKQYSGTGATLAEEVFSSIRNATALGTQDRLAKEYDRYLLKAEKGGFKMKTVTGTMLGAMMFIMFCNYGLSFWQGSRFLVKGEIGLNSILTIMLAMMMGAVSLGQVAPHTQAFAVAIATGGPVFSLIDRPSSHEEVRTGKAMPAVEGEIELRGVKHVYPSRQEVVVMKDVSLTIPSGKVTALVGASGSGKSTIIGLIERFYPPVAGQVLLDGEDIQTLDLKWLRQQMALVSQEPVLFRTSVYGNIAHGLIGSQMEDASDEKKMELVIGAAKTANAHEFITSLPEGYDTDVGERGFLMSGGQKQRIAIARAVVSDPKILLLDEATSALDTKSEGVVQSALDAASKGRTTIVIAHRLSTIKGADKIVVMAEGGIVEQGSHDELIRKNGAYVELLEAQRMVAATKAQNEIEHDEEGIVLEKSHTRGTSTSEVMMKPTRTMTRGSQYSSANTPSSHPNYSLWTLVKFITALNRQELSIMSIGLFFSIIAGSTHPLQAVYMGKCISALSLPVSEYHKLRRDVNFWALMFFITGLAILISYFIQGITFAYGSERLIFRARSKAIRAMLRQDISFFDQPENSSGALVSMLSTEVTALAGISGATLGSILSACSTIVIALTLSSAIKWQLGLVCATAMPVLICCGFSRFWVLAQFNGRARKAYEQSASFACEATAAIRTIASLTREDEVWELYHEMLVDQTKKSLRSVISTSSLYAASQACMFGACALGFWWGGTLISRHELSIEAFFICFASTIFGAQAAGGIFSFAPDMGKSKQAADALKTLLDRVPEIDSWSEEGEKVDVVQGAIEFKDVHFRYPTRLTQPVLRGIDLKFEPGQYVALVGPSGCGKSTVVSLIERFYDPKAGSVLLDGKDISTLNLKDYRSNIALVSQEPVLYSGTIRDNIVSGAVEDADKVDDDTVEKACKGANIHEFISSLPDGLNTIVGSKGVMLSGGQKQRVAIARALIRDPKILLLDEATSALDSTSERVVQAALDSASKGRTTIAIAHRLSTVQNADVIYVLDGGVVVESGDHSSLMEKRGRYFELVRMQGLKGKE</sequence>
<dbReference type="PROSITE" id="PS50929">
    <property type="entry name" value="ABC_TM1F"/>
    <property type="match status" value="2"/>
</dbReference>
<keyword evidence="3" id="KW-0813">Transport</keyword>
<dbReference type="FunFam" id="3.40.50.300:FF:000302">
    <property type="entry name" value="ATP-binding cassette subfamily B member 5"/>
    <property type="match status" value="1"/>
</dbReference>
<evidence type="ECO:0000313" key="15">
    <source>
        <dbReference type="EMBL" id="CZR68534.1"/>
    </source>
</evidence>
<feature type="compositionally biased region" description="Basic and acidic residues" evidence="11">
    <location>
        <begin position="1"/>
        <end position="13"/>
    </location>
</feature>
<feature type="transmembrane region" description="Helical" evidence="12">
    <location>
        <begin position="719"/>
        <end position="744"/>
    </location>
</feature>
<reference evidence="15 16" key="1">
    <citation type="submission" date="2016-03" db="EMBL/GenBank/DDBJ databases">
        <authorList>
            <person name="Ploux O."/>
        </authorList>
    </citation>
    <scope>NUCLEOTIDE SEQUENCE [LARGE SCALE GENOMIC DNA]</scope>
    <source>
        <strain evidence="15 16">UAMH 11012</strain>
    </source>
</reference>
<evidence type="ECO:0000256" key="12">
    <source>
        <dbReference type="SAM" id="Phobius"/>
    </source>
</evidence>
<feature type="transmembrane region" description="Helical" evidence="12">
    <location>
        <begin position="764"/>
        <end position="791"/>
    </location>
</feature>
<feature type="transmembrane region" description="Helical" evidence="12">
    <location>
        <begin position="195"/>
        <end position="214"/>
    </location>
</feature>
<keyword evidence="8" id="KW-0067">ATP-binding</keyword>
<evidence type="ECO:0000256" key="3">
    <source>
        <dbReference type="ARBA" id="ARBA00022448"/>
    </source>
</evidence>
<dbReference type="InterPro" id="IPR003439">
    <property type="entry name" value="ABC_transporter-like_ATP-bd"/>
</dbReference>
<dbReference type="OrthoDB" id="6500128at2759"/>
<feature type="transmembrane region" description="Helical" evidence="12">
    <location>
        <begin position="79"/>
        <end position="99"/>
    </location>
</feature>
<protein>
    <submittedName>
        <fullName evidence="15">Related to multidrug resistance protein</fullName>
    </submittedName>
</protein>
<feature type="transmembrane region" description="Helical" evidence="12">
    <location>
        <begin position="220"/>
        <end position="242"/>
    </location>
</feature>
<feature type="compositionally biased region" description="Polar residues" evidence="11">
    <location>
        <begin position="24"/>
        <end position="36"/>
    </location>
</feature>
<gene>
    <name evidence="15" type="ORF">PAC_18433</name>
</gene>
<feature type="transmembrane region" description="Helical" evidence="12">
    <location>
        <begin position="836"/>
        <end position="861"/>
    </location>
</feature>
<accession>A0A1L7XU31</accession>
<dbReference type="Proteomes" id="UP000184330">
    <property type="component" value="Unassembled WGS sequence"/>
</dbReference>
<dbReference type="GO" id="GO:0015421">
    <property type="term" value="F:ABC-type oligopeptide transporter activity"/>
    <property type="evidence" value="ECO:0007669"/>
    <property type="project" value="TreeGrafter"/>
</dbReference>
<dbReference type="InterPro" id="IPR011527">
    <property type="entry name" value="ABC1_TM_dom"/>
</dbReference>
<proteinExistence type="inferred from homology"/>
<feature type="transmembrane region" description="Helical" evidence="12">
    <location>
        <begin position="119"/>
        <end position="145"/>
    </location>
</feature>
<keyword evidence="9 12" id="KW-1133">Transmembrane helix</keyword>
<keyword evidence="10 12" id="KW-0472">Membrane</keyword>
<feature type="domain" description="ABC transmembrane type-1" evidence="14">
    <location>
        <begin position="80"/>
        <end position="361"/>
    </location>
</feature>
<feature type="transmembrane region" description="Helical" evidence="12">
    <location>
        <begin position="985"/>
        <end position="1007"/>
    </location>
</feature>
<evidence type="ECO:0000259" key="13">
    <source>
        <dbReference type="PROSITE" id="PS50893"/>
    </source>
</evidence>
<evidence type="ECO:0000256" key="8">
    <source>
        <dbReference type="ARBA" id="ARBA00022840"/>
    </source>
</evidence>
<dbReference type="SUPFAM" id="SSF52540">
    <property type="entry name" value="P-loop containing nucleoside triphosphate hydrolases"/>
    <property type="match status" value="2"/>
</dbReference>
<keyword evidence="16" id="KW-1185">Reference proteome</keyword>
<feature type="transmembrane region" description="Helical" evidence="12">
    <location>
        <begin position="867"/>
        <end position="890"/>
    </location>
</feature>
<dbReference type="InterPro" id="IPR027417">
    <property type="entry name" value="P-loop_NTPase"/>
</dbReference>
<dbReference type="InterPro" id="IPR003593">
    <property type="entry name" value="AAA+_ATPase"/>
</dbReference>
<comment type="subcellular location">
    <subcellularLocation>
        <location evidence="1">Cell membrane</location>
        <topology evidence="1">Multi-pass membrane protein</topology>
    </subcellularLocation>
</comment>
<dbReference type="InterPro" id="IPR039421">
    <property type="entry name" value="Type_1_exporter"/>
</dbReference>
<evidence type="ECO:0000256" key="9">
    <source>
        <dbReference type="ARBA" id="ARBA00022989"/>
    </source>
</evidence>
<evidence type="ECO:0000313" key="16">
    <source>
        <dbReference type="Proteomes" id="UP000184330"/>
    </source>
</evidence>